<proteinExistence type="predicted"/>
<dbReference type="RefSeq" id="XP_028478507.1">
    <property type="nucleotide sequence ID" value="XM_028622055.1"/>
</dbReference>
<dbReference type="PANTHER" id="PTHR37836">
    <property type="entry name" value="LMO1036 PROTEIN"/>
    <property type="match status" value="1"/>
</dbReference>
<dbReference type="AlphaFoldDB" id="A0A427Y1V2"/>
<feature type="domain" description="Apiosidase-like catalytic" evidence="2">
    <location>
        <begin position="31"/>
        <end position="430"/>
    </location>
</feature>
<accession>A0A427Y1V2</accession>
<dbReference type="Gene3D" id="3.20.20.80">
    <property type="entry name" value="Glycosidases"/>
    <property type="match status" value="1"/>
</dbReference>
<comment type="caution">
    <text evidence="3">The sequence shown here is derived from an EMBL/GenBank/DDBJ whole genome shotgun (WGS) entry which is preliminary data.</text>
</comment>
<dbReference type="Proteomes" id="UP000279236">
    <property type="component" value="Unassembled WGS sequence"/>
</dbReference>
<dbReference type="OrthoDB" id="2581507at2759"/>
<dbReference type="InterPro" id="IPR025277">
    <property type="entry name" value="Apiosidase-like_cat_dom"/>
</dbReference>
<dbReference type="EMBL" id="RSCE01000003">
    <property type="protein sequence ID" value="RSH85059.1"/>
    <property type="molecule type" value="Genomic_DNA"/>
</dbReference>
<evidence type="ECO:0000313" key="4">
    <source>
        <dbReference type="Proteomes" id="UP000279236"/>
    </source>
</evidence>
<protein>
    <recommendedName>
        <fullName evidence="5">DUF4038 domain-containing protein</fullName>
    </recommendedName>
</protein>
<dbReference type="Pfam" id="PF12904">
    <property type="entry name" value="Collagen_bind_2"/>
    <property type="match status" value="1"/>
</dbReference>
<evidence type="ECO:0000313" key="3">
    <source>
        <dbReference type="EMBL" id="RSH85059.1"/>
    </source>
</evidence>
<organism evidence="3 4">
    <name type="scientific">Apiotrichum porosum</name>
    <dbReference type="NCBI Taxonomy" id="105984"/>
    <lineage>
        <taxon>Eukaryota</taxon>
        <taxon>Fungi</taxon>
        <taxon>Dikarya</taxon>
        <taxon>Basidiomycota</taxon>
        <taxon>Agaricomycotina</taxon>
        <taxon>Tremellomycetes</taxon>
        <taxon>Trichosporonales</taxon>
        <taxon>Trichosporonaceae</taxon>
        <taxon>Apiotrichum</taxon>
    </lineage>
</organism>
<name>A0A427Y1V2_9TREE</name>
<evidence type="ECO:0000259" key="1">
    <source>
        <dbReference type="Pfam" id="PF12904"/>
    </source>
</evidence>
<dbReference type="STRING" id="105984.A0A427Y1V2"/>
<evidence type="ECO:0000259" key="2">
    <source>
        <dbReference type="Pfam" id="PF13204"/>
    </source>
</evidence>
<gene>
    <name evidence="3" type="ORF">EHS24_006649</name>
</gene>
<evidence type="ECO:0008006" key="5">
    <source>
        <dbReference type="Google" id="ProtNLM"/>
    </source>
</evidence>
<dbReference type="GeneID" id="39591192"/>
<dbReference type="Pfam" id="PF13204">
    <property type="entry name" value="Apiosidase"/>
    <property type="match status" value="1"/>
</dbReference>
<sequence>MTVNAPSTDTFVPRPRADIEADIQTALSVSANDRFIVRHVARDEPFYYLGDTAWELFHRLDLAEAELFLRNRAQKGFNSIMVVLFAEHGGLDFPNRAGEWPFHPAPESKPGAYVPDLMRPNPRYYDFVDQVVALASSLDMTISLVPTWGRYVNGGYYGSPILFNEENARAFGRFVGERYPFHPFILGGDSNRLWNPDFEKTLKSGGDIFKLPVIDFGAITEAMAQGLLEGEAAGIAALDAQLKAQASDYKTFITFHSAQVWLPEGTETSASTQFPDAEWLSFDCVQTGHHDGPKPGLDKAASELMASSLWHSKSSYDPIRKMYAARRRDGRPRPVLDLEAHYESTHQWFDYAFPLWNADDIRNGMWQGLFAGACGYTYGVNSIWQMHNASSATHPPIQPPTNASVDWYLELDLPGAFYSSVAKSVLLSLPGYFSRIPDQTFITSDTHEQAGKKAGDALVSGMRADGWAAVHLPYGGDVEVDLTKAIPGASSWKAWWVDPRSGGREVFITGDKLGQHTFSAPSAGSLTDDWILLVSVDPYPLSA</sequence>
<keyword evidence="4" id="KW-1185">Reference proteome</keyword>
<feature type="domain" description="Putative collagen-binding" evidence="1">
    <location>
        <begin position="436"/>
        <end position="534"/>
    </location>
</feature>
<reference evidence="3 4" key="1">
    <citation type="submission" date="2018-11" db="EMBL/GenBank/DDBJ databases">
        <title>Genome sequence of Apiotrichum porosum DSM 27194.</title>
        <authorList>
            <person name="Aliyu H."/>
            <person name="Gorte O."/>
            <person name="Ochsenreither K."/>
        </authorList>
    </citation>
    <scope>NUCLEOTIDE SEQUENCE [LARGE SCALE GENOMIC DNA]</scope>
    <source>
        <strain evidence="3 4">DSM 27194</strain>
    </source>
</reference>
<dbReference type="PANTHER" id="PTHR37836:SF2">
    <property type="entry name" value="DUF4038 DOMAIN-CONTAINING PROTEIN"/>
    <property type="match status" value="1"/>
</dbReference>
<dbReference type="InterPro" id="IPR024749">
    <property type="entry name" value="Collagen-bd_put"/>
</dbReference>